<keyword evidence="3" id="KW-0067">ATP-binding</keyword>
<dbReference type="InterPro" id="IPR001789">
    <property type="entry name" value="Sig_transdc_resp-reg_receiver"/>
</dbReference>
<evidence type="ECO:0000313" key="12">
    <source>
        <dbReference type="Proteomes" id="UP001172911"/>
    </source>
</evidence>
<dbReference type="Gene3D" id="1.10.8.60">
    <property type="match status" value="1"/>
</dbReference>
<dbReference type="SUPFAM" id="SSF52172">
    <property type="entry name" value="CheY-like"/>
    <property type="match status" value="1"/>
</dbReference>
<dbReference type="PROSITE" id="PS00676">
    <property type="entry name" value="SIGMA54_INTERACT_2"/>
    <property type="match status" value="1"/>
</dbReference>
<evidence type="ECO:0000313" key="11">
    <source>
        <dbReference type="EMBL" id="MDO7787587.1"/>
    </source>
</evidence>
<dbReference type="PROSITE" id="PS50045">
    <property type="entry name" value="SIGMA54_INTERACT_4"/>
    <property type="match status" value="1"/>
</dbReference>
<dbReference type="PRINTS" id="PR01590">
    <property type="entry name" value="HTHFIS"/>
</dbReference>
<dbReference type="InterPro" id="IPR025944">
    <property type="entry name" value="Sigma_54_int_dom_CS"/>
</dbReference>
<dbReference type="PROSITE" id="PS00675">
    <property type="entry name" value="SIGMA54_INTERACT_1"/>
    <property type="match status" value="1"/>
</dbReference>
<keyword evidence="5" id="KW-0238">DNA-binding</keyword>
<evidence type="ECO:0000256" key="4">
    <source>
        <dbReference type="ARBA" id="ARBA00023015"/>
    </source>
</evidence>
<dbReference type="Gene3D" id="1.10.10.60">
    <property type="entry name" value="Homeodomain-like"/>
    <property type="match status" value="1"/>
</dbReference>
<keyword evidence="8" id="KW-0597">Phosphoprotein</keyword>
<dbReference type="GO" id="GO:0006355">
    <property type="term" value="P:regulation of DNA-templated transcription"/>
    <property type="evidence" value="ECO:0007669"/>
    <property type="project" value="InterPro"/>
</dbReference>
<accession>A0AAW7ZDZ4</accession>
<dbReference type="SUPFAM" id="SSF52540">
    <property type="entry name" value="P-loop containing nucleoside triphosphate hydrolases"/>
    <property type="match status" value="1"/>
</dbReference>
<evidence type="ECO:0000256" key="1">
    <source>
        <dbReference type="ARBA" id="ARBA00018672"/>
    </source>
</evidence>
<dbReference type="Pfam" id="PF00158">
    <property type="entry name" value="Sigma54_activat"/>
    <property type="match status" value="1"/>
</dbReference>
<evidence type="ECO:0000259" key="10">
    <source>
        <dbReference type="PROSITE" id="PS50110"/>
    </source>
</evidence>
<dbReference type="PROSITE" id="PS50110">
    <property type="entry name" value="RESPONSE_REGULATORY"/>
    <property type="match status" value="1"/>
</dbReference>
<reference evidence="11" key="2">
    <citation type="submission" date="2023-03" db="EMBL/GenBank/DDBJ databases">
        <authorList>
            <person name="Zhang Z."/>
        </authorList>
    </citation>
    <scope>NUCLEOTIDE SEQUENCE</scope>
    <source>
        <strain evidence="11">DSA</strain>
    </source>
</reference>
<keyword evidence="4" id="KW-0805">Transcription regulation</keyword>
<dbReference type="Gene3D" id="3.40.50.2300">
    <property type="match status" value="1"/>
</dbReference>
<comment type="caution">
    <text evidence="11">The sequence shown here is derived from an EMBL/GenBank/DDBJ whole genome shotgun (WGS) entry which is preliminary data.</text>
</comment>
<feature type="modified residue" description="4-aspartylphosphate" evidence="8">
    <location>
        <position position="51"/>
    </location>
</feature>
<dbReference type="InterPro" id="IPR058031">
    <property type="entry name" value="AAA_lid_NorR"/>
</dbReference>
<comment type="function">
    <text evidence="7">May play the central regulatory role in sporulation. It may be an element of the effector pathway responsible for the activation of sporulation genes in response to nutritional stress. Spo0A may act in concert with spo0H (a sigma factor) to control the expression of some genes that are critical to the sporulation process.</text>
</comment>
<name>A0AAW7ZDZ4_9FIRM</name>
<dbReference type="GO" id="GO:0005524">
    <property type="term" value="F:ATP binding"/>
    <property type="evidence" value="ECO:0007669"/>
    <property type="project" value="UniProtKB-KW"/>
</dbReference>
<dbReference type="PANTHER" id="PTHR32071">
    <property type="entry name" value="TRANSCRIPTIONAL REGULATORY PROTEIN"/>
    <property type="match status" value="1"/>
</dbReference>
<dbReference type="RefSeq" id="WP_304542732.1">
    <property type="nucleotide sequence ID" value="NZ_JARPTC010000014.1"/>
</dbReference>
<dbReference type="Pfam" id="PF25601">
    <property type="entry name" value="AAA_lid_14"/>
    <property type="match status" value="1"/>
</dbReference>
<dbReference type="PROSITE" id="PS00688">
    <property type="entry name" value="SIGMA54_INTERACT_3"/>
    <property type="match status" value="1"/>
</dbReference>
<evidence type="ECO:0000256" key="2">
    <source>
        <dbReference type="ARBA" id="ARBA00022741"/>
    </source>
</evidence>
<dbReference type="FunFam" id="3.40.50.300:FF:000006">
    <property type="entry name" value="DNA-binding transcriptional regulator NtrC"/>
    <property type="match status" value="1"/>
</dbReference>
<dbReference type="InterPro" id="IPR025662">
    <property type="entry name" value="Sigma_54_int_dom_ATP-bd_1"/>
</dbReference>
<dbReference type="InterPro" id="IPR002197">
    <property type="entry name" value="HTH_Fis"/>
</dbReference>
<dbReference type="InterPro" id="IPR003593">
    <property type="entry name" value="AAA+_ATPase"/>
</dbReference>
<feature type="domain" description="Sigma-54 factor interaction" evidence="9">
    <location>
        <begin position="165"/>
        <end position="396"/>
    </location>
</feature>
<dbReference type="Gene3D" id="3.40.50.300">
    <property type="entry name" value="P-loop containing nucleotide triphosphate hydrolases"/>
    <property type="match status" value="1"/>
</dbReference>
<evidence type="ECO:0000256" key="3">
    <source>
        <dbReference type="ARBA" id="ARBA00022840"/>
    </source>
</evidence>
<evidence type="ECO:0000256" key="7">
    <source>
        <dbReference type="ARBA" id="ARBA00024867"/>
    </source>
</evidence>
<sequence>MKILLVDDERESRSFLANYLTLQGHTVIECDSGEEALEVYKGTRFQMVLSDIKMSGISGIELIEAIKSLDIEPKADLVLYTGFVDVTLAISALRAGAYDYLTKPINFEELLSILERVEEHQALLYENRVLTEHFDQKVKEATEEAEYQLTQLKQLVAKQAGIENIGVFSDVMKNLVKQAQQYHTDRTVPVLIQGETGVGKEVIASIIHYGNMENPGPFVDINCAAISPTLFESELFGYEGGAFTGGAVKGHKGKFDIAAGGTLFLDEIIELPLELQAKLLRVLEEKSFYRVGGLKKIKTNIRIIVTANLDFEKQIEEGMFRKDLYYRLKVGRIFIPPLRERVDDILPLALMFLKDFSKRRGKQFNGISESAARFLLAYQWPGNVRELRNAMEWVSFMFDDQELKLEHLNNLTSTEIVEKKEFKSLPPEPINLDEHIDDLVDEALKKYNGNKTRAAHHLGISVRALYYRLERMKKNSER</sequence>
<dbReference type="SMART" id="SM00448">
    <property type="entry name" value="REC"/>
    <property type="match status" value="1"/>
</dbReference>
<dbReference type="Pfam" id="PF02954">
    <property type="entry name" value="HTH_8"/>
    <property type="match status" value="1"/>
</dbReference>
<evidence type="ECO:0000256" key="5">
    <source>
        <dbReference type="ARBA" id="ARBA00023125"/>
    </source>
</evidence>
<dbReference type="CDD" id="cd00009">
    <property type="entry name" value="AAA"/>
    <property type="match status" value="1"/>
</dbReference>
<dbReference type="SUPFAM" id="SSF46689">
    <property type="entry name" value="Homeodomain-like"/>
    <property type="match status" value="1"/>
</dbReference>
<keyword evidence="12" id="KW-1185">Reference proteome</keyword>
<dbReference type="SMART" id="SM00382">
    <property type="entry name" value="AAA"/>
    <property type="match status" value="1"/>
</dbReference>
<organism evidence="11 12">
    <name type="scientific">Desulforamulus aquiferis</name>
    <dbReference type="NCBI Taxonomy" id="1397668"/>
    <lineage>
        <taxon>Bacteria</taxon>
        <taxon>Bacillati</taxon>
        <taxon>Bacillota</taxon>
        <taxon>Clostridia</taxon>
        <taxon>Eubacteriales</taxon>
        <taxon>Peptococcaceae</taxon>
        <taxon>Desulforamulus</taxon>
    </lineage>
</organism>
<evidence type="ECO:0000259" key="9">
    <source>
        <dbReference type="PROSITE" id="PS50045"/>
    </source>
</evidence>
<proteinExistence type="predicted"/>
<dbReference type="InterPro" id="IPR002078">
    <property type="entry name" value="Sigma_54_int"/>
</dbReference>
<dbReference type="PANTHER" id="PTHR32071:SF121">
    <property type="entry name" value="SIGMA L-DEPENDENT TRANSCRIPTIONAL REGULATOR YQIR-RELATED"/>
    <property type="match status" value="1"/>
</dbReference>
<dbReference type="EMBL" id="JARPTC010000014">
    <property type="protein sequence ID" value="MDO7787587.1"/>
    <property type="molecule type" value="Genomic_DNA"/>
</dbReference>
<dbReference type="GO" id="GO:0043565">
    <property type="term" value="F:sequence-specific DNA binding"/>
    <property type="evidence" value="ECO:0007669"/>
    <property type="project" value="InterPro"/>
</dbReference>
<gene>
    <name evidence="11" type="ORF">P6N53_10180</name>
</gene>
<evidence type="ECO:0000256" key="6">
    <source>
        <dbReference type="ARBA" id="ARBA00023163"/>
    </source>
</evidence>
<keyword evidence="6" id="KW-0804">Transcription</keyword>
<reference evidence="11" key="1">
    <citation type="journal article" date="2023" name="J. Hazard. Mater.">
        <title>Anaerobic biodegradation of pyrene and benzo[a]pyrene by a new sulfate-reducing Desulforamulus aquiferis strain DSA.</title>
        <authorList>
            <person name="Zhang Z."/>
            <person name="Sun J."/>
            <person name="Gong X."/>
            <person name="Wang C."/>
            <person name="Wang H."/>
        </authorList>
    </citation>
    <scope>NUCLEOTIDE SEQUENCE</scope>
    <source>
        <strain evidence="11">DSA</strain>
    </source>
</reference>
<dbReference type="Proteomes" id="UP001172911">
    <property type="component" value="Unassembled WGS sequence"/>
</dbReference>
<dbReference type="InterPro" id="IPR027417">
    <property type="entry name" value="P-loop_NTPase"/>
</dbReference>
<dbReference type="AlphaFoldDB" id="A0AAW7ZDZ4"/>
<evidence type="ECO:0000256" key="8">
    <source>
        <dbReference type="PROSITE-ProRule" id="PRU00169"/>
    </source>
</evidence>
<keyword evidence="2" id="KW-0547">Nucleotide-binding</keyword>
<feature type="domain" description="Response regulatory" evidence="10">
    <location>
        <begin position="2"/>
        <end position="118"/>
    </location>
</feature>
<protein>
    <recommendedName>
        <fullName evidence="1">Stage 0 sporulation protein A homolog</fullName>
    </recommendedName>
</protein>
<dbReference type="Pfam" id="PF00072">
    <property type="entry name" value="Response_reg"/>
    <property type="match status" value="1"/>
</dbReference>
<dbReference type="GO" id="GO:0000160">
    <property type="term" value="P:phosphorelay signal transduction system"/>
    <property type="evidence" value="ECO:0007669"/>
    <property type="project" value="InterPro"/>
</dbReference>
<dbReference type="InterPro" id="IPR011006">
    <property type="entry name" value="CheY-like_superfamily"/>
</dbReference>
<dbReference type="InterPro" id="IPR025943">
    <property type="entry name" value="Sigma_54_int_dom_ATP-bd_2"/>
</dbReference>
<dbReference type="InterPro" id="IPR009057">
    <property type="entry name" value="Homeodomain-like_sf"/>
</dbReference>